<comment type="similarity">
    <text evidence="8">Belongs to the MGMT family.</text>
</comment>
<keyword evidence="2 8" id="KW-0963">Cytoplasm</keyword>
<feature type="domain" description="Methylated-DNA-[protein]-cysteine S-methyltransferase DNA binding" evidence="9">
    <location>
        <begin position="98"/>
        <end position="178"/>
    </location>
</feature>
<keyword evidence="3 8" id="KW-0489">Methyltransferase</keyword>
<keyword evidence="5 8" id="KW-0227">DNA damage</keyword>
<evidence type="ECO:0000313" key="12">
    <source>
        <dbReference type="Proteomes" id="UP000662770"/>
    </source>
</evidence>
<evidence type="ECO:0000259" key="9">
    <source>
        <dbReference type="Pfam" id="PF01035"/>
    </source>
</evidence>
<evidence type="ECO:0000256" key="6">
    <source>
        <dbReference type="ARBA" id="ARBA00023204"/>
    </source>
</evidence>
<dbReference type="CDD" id="cd06445">
    <property type="entry name" value="ATase"/>
    <property type="match status" value="1"/>
</dbReference>
<dbReference type="Pfam" id="PF02870">
    <property type="entry name" value="Methyltransf_1N"/>
    <property type="match status" value="1"/>
</dbReference>
<keyword evidence="12" id="KW-1185">Reference proteome</keyword>
<dbReference type="InterPro" id="IPR001497">
    <property type="entry name" value="MethylDNA_cys_MeTrfase_AS"/>
</dbReference>
<evidence type="ECO:0000256" key="4">
    <source>
        <dbReference type="ARBA" id="ARBA00022679"/>
    </source>
</evidence>
<dbReference type="SUPFAM" id="SSF46767">
    <property type="entry name" value="Methylated DNA-protein cysteine methyltransferase, C-terminal domain"/>
    <property type="match status" value="1"/>
</dbReference>
<dbReference type="NCBIfam" id="TIGR00589">
    <property type="entry name" value="ogt"/>
    <property type="match status" value="1"/>
</dbReference>
<evidence type="ECO:0000256" key="5">
    <source>
        <dbReference type="ARBA" id="ARBA00022763"/>
    </source>
</evidence>
<dbReference type="EMBL" id="CP071503">
    <property type="protein sequence ID" value="QSX32554.1"/>
    <property type="molecule type" value="Genomic_DNA"/>
</dbReference>
<comment type="function">
    <text evidence="8">Involved in the cellular defense against the biological effects of O6-methylguanine (O6-MeG) and O4-methylthymine (O4-MeT) in DNA. Repairs the methylated nucleobase in DNA by stoichiometrically transferring the methyl group to a cysteine residue in the enzyme. This is a suicide reaction: the enzyme is irreversibly inactivated.</text>
</comment>
<feature type="active site" description="Nucleophile; methyl group acceptor" evidence="8">
    <location>
        <position position="149"/>
    </location>
</feature>
<dbReference type="PANTHER" id="PTHR10815:SF5">
    <property type="entry name" value="METHYLATED-DNA--PROTEIN-CYSTEINE METHYLTRANSFERASE"/>
    <property type="match status" value="1"/>
</dbReference>
<protein>
    <recommendedName>
        <fullName evidence="8">Methylated-DNA--protein-cysteine methyltransferase</fullName>
        <ecNumber evidence="8">2.1.1.63</ecNumber>
    </recommendedName>
    <alternativeName>
        <fullName evidence="8">6-O-methylguanine-DNA methyltransferase</fullName>
        <shortName evidence="8">MGMT</shortName>
    </alternativeName>
    <alternativeName>
        <fullName evidence="8">O-6-methylguanine-DNA-alkyltransferase</fullName>
    </alternativeName>
</protein>
<evidence type="ECO:0000256" key="2">
    <source>
        <dbReference type="ARBA" id="ARBA00022490"/>
    </source>
</evidence>
<evidence type="ECO:0000256" key="7">
    <source>
        <dbReference type="ARBA" id="ARBA00049348"/>
    </source>
</evidence>
<dbReference type="PROSITE" id="PS00374">
    <property type="entry name" value="MGMT"/>
    <property type="match status" value="1"/>
</dbReference>
<evidence type="ECO:0000256" key="1">
    <source>
        <dbReference type="ARBA" id="ARBA00001286"/>
    </source>
</evidence>
<dbReference type="InterPro" id="IPR008332">
    <property type="entry name" value="MethylG_MeTrfase_N"/>
</dbReference>
<dbReference type="Gene3D" id="1.10.10.10">
    <property type="entry name" value="Winged helix-like DNA-binding domain superfamily/Winged helix DNA-binding domain"/>
    <property type="match status" value="1"/>
</dbReference>
<dbReference type="EC" id="2.1.1.63" evidence="8"/>
<dbReference type="Gene3D" id="3.30.160.70">
    <property type="entry name" value="Methylated DNA-protein cysteine methyltransferase domain"/>
    <property type="match status" value="1"/>
</dbReference>
<dbReference type="HAMAP" id="MF_00772">
    <property type="entry name" value="OGT"/>
    <property type="match status" value="1"/>
</dbReference>
<dbReference type="InterPro" id="IPR036388">
    <property type="entry name" value="WH-like_DNA-bd_sf"/>
</dbReference>
<sequence>MLRNREINPVNKSLLKLGANPAAIACLSMPTPVGEIWMTASELGLCSLRPLAPESLTQTHANVSLATQWLEMAAAEVDAYFSGNCQRFTVPLAPQGTAFQQAVWQQLLNVPFGHTSTYGELAANMGKPSAARAVGAANGANKIAIIIPCHRVIGKQGSLTGYAWGIAMKQQLLQLEGIYASNLCR</sequence>
<comment type="catalytic activity">
    <reaction evidence="1 8">
        <text>a 4-O-methyl-thymidine in DNA + L-cysteinyl-[protein] = a thymidine in DNA + S-methyl-L-cysteinyl-[protein]</text>
        <dbReference type="Rhea" id="RHEA:53428"/>
        <dbReference type="Rhea" id="RHEA-COMP:10131"/>
        <dbReference type="Rhea" id="RHEA-COMP:10132"/>
        <dbReference type="Rhea" id="RHEA-COMP:13555"/>
        <dbReference type="Rhea" id="RHEA-COMP:13556"/>
        <dbReference type="ChEBI" id="CHEBI:29950"/>
        <dbReference type="ChEBI" id="CHEBI:82612"/>
        <dbReference type="ChEBI" id="CHEBI:137386"/>
        <dbReference type="ChEBI" id="CHEBI:137387"/>
        <dbReference type="EC" id="2.1.1.63"/>
    </reaction>
</comment>
<comment type="catalytic activity">
    <reaction evidence="7 8">
        <text>a 6-O-methyl-2'-deoxyguanosine in DNA + L-cysteinyl-[protein] = S-methyl-L-cysteinyl-[protein] + a 2'-deoxyguanosine in DNA</text>
        <dbReference type="Rhea" id="RHEA:24000"/>
        <dbReference type="Rhea" id="RHEA-COMP:10131"/>
        <dbReference type="Rhea" id="RHEA-COMP:10132"/>
        <dbReference type="Rhea" id="RHEA-COMP:11367"/>
        <dbReference type="Rhea" id="RHEA-COMP:11368"/>
        <dbReference type="ChEBI" id="CHEBI:29950"/>
        <dbReference type="ChEBI" id="CHEBI:82612"/>
        <dbReference type="ChEBI" id="CHEBI:85445"/>
        <dbReference type="ChEBI" id="CHEBI:85448"/>
        <dbReference type="EC" id="2.1.1.63"/>
    </reaction>
</comment>
<dbReference type="InterPro" id="IPR036217">
    <property type="entry name" value="MethylDNA_cys_MeTrfase_DNAb"/>
</dbReference>
<evidence type="ECO:0000256" key="8">
    <source>
        <dbReference type="HAMAP-Rule" id="MF_00772"/>
    </source>
</evidence>
<comment type="subcellular location">
    <subcellularLocation>
        <location evidence="8">Cytoplasm</location>
    </subcellularLocation>
</comment>
<dbReference type="Pfam" id="PF01035">
    <property type="entry name" value="DNA_binding_1"/>
    <property type="match status" value="1"/>
</dbReference>
<dbReference type="PANTHER" id="PTHR10815">
    <property type="entry name" value="METHYLATED-DNA--PROTEIN-CYSTEINE METHYLTRANSFERASE"/>
    <property type="match status" value="1"/>
</dbReference>
<dbReference type="InterPro" id="IPR014048">
    <property type="entry name" value="MethylDNA_cys_MeTrfase_DNA-bd"/>
</dbReference>
<keyword evidence="6 8" id="KW-0234">DNA repair</keyword>
<organism evidence="11 12">
    <name type="scientific">Shewanella avicenniae</name>
    <dbReference type="NCBI Taxonomy" id="2814294"/>
    <lineage>
        <taxon>Bacteria</taxon>
        <taxon>Pseudomonadati</taxon>
        <taxon>Pseudomonadota</taxon>
        <taxon>Gammaproteobacteria</taxon>
        <taxon>Alteromonadales</taxon>
        <taxon>Shewanellaceae</taxon>
        <taxon>Shewanella</taxon>
    </lineage>
</organism>
<dbReference type="Proteomes" id="UP000662770">
    <property type="component" value="Chromosome"/>
</dbReference>
<evidence type="ECO:0000313" key="11">
    <source>
        <dbReference type="EMBL" id="QSX32554.1"/>
    </source>
</evidence>
<dbReference type="InterPro" id="IPR036631">
    <property type="entry name" value="MGMT_N_sf"/>
</dbReference>
<name>A0ABX7QMS0_9GAMM</name>
<evidence type="ECO:0000256" key="3">
    <source>
        <dbReference type="ARBA" id="ARBA00022603"/>
    </source>
</evidence>
<keyword evidence="4 8" id="KW-0808">Transferase</keyword>
<reference evidence="11 12" key="1">
    <citation type="submission" date="2021-03" db="EMBL/GenBank/DDBJ databases">
        <title>Novel species identification of genus Shewanella.</title>
        <authorList>
            <person name="Liu G."/>
            <person name="Zhang Q."/>
        </authorList>
    </citation>
    <scope>NUCLEOTIDE SEQUENCE [LARGE SCALE GENOMIC DNA]</scope>
    <source>
        <strain evidence="11 12">FJAT-51800</strain>
    </source>
</reference>
<accession>A0ABX7QMS0</accession>
<comment type="miscellaneous">
    <text evidence="8">This enzyme catalyzes only one turnover and therefore is not strictly catalytic. According to one definition, an enzyme is a biocatalyst that acts repeatedly and over many reaction cycles.</text>
</comment>
<feature type="domain" description="Methylguanine DNA methyltransferase ribonuclease-like" evidence="10">
    <location>
        <begin position="29"/>
        <end position="94"/>
    </location>
</feature>
<dbReference type="SUPFAM" id="SSF53155">
    <property type="entry name" value="Methylated DNA-protein cysteine methyltransferase domain"/>
    <property type="match status" value="1"/>
</dbReference>
<dbReference type="InterPro" id="IPR023546">
    <property type="entry name" value="MGMT"/>
</dbReference>
<evidence type="ECO:0000259" key="10">
    <source>
        <dbReference type="Pfam" id="PF02870"/>
    </source>
</evidence>
<proteinExistence type="inferred from homology"/>
<gene>
    <name evidence="11" type="ORF">JYB87_12365</name>
</gene>